<dbReference type="CDD" id="cd03505">
    <property type="entry name" value="Delta9-FADS-like"/>
    <property type="match status" value="1"/>
</dbReference>
<feature type="transmembrane region" description="Helical" evidence="14">
    <location>
        <begin position="323"/>
        <end position="343"/>
    </location>
</feature>
<reference evidence="16 17" key="1">
    <citation type="journal article" date="2011" name="Cell">
        <title>The monarch butterfly genome yields insights into long-distance migration.</title>
        <authorList>
            <person name="Zhan S."/>
            <person name="Merlin C."/>
            <person name="Boore J.L."/>
            <person name="Reppert S.M."/>
        </authorList>
    </citation>
    <scope>NUCLEOTIDE SEQUENCE [LARGE SCALE GENOMIC DNA]</scope>
    <source>
        <strain evidence="16">F-2</strain>
    </source>
</reference>
<sequence length="437" mass="50665">MAKNGGNRPAECTENIEDRYNRCGFLNTIEHIDIYGRMKKSYTEKRWNLSHPECVSAISCCSSKFKEQNNDIKVAEKLSTFSITTKCCGLYPGNDILSKKTKKKQQKCINNQTMSCDETEESKSDDVFEKLVAPQAAPRKYEIIHSNLLTFSYGHLAALYGTYLCVTVASWKTLLFHFIIFVLAAIGVTAGAHRLWTHRAYKAKLPLQIILMLMNTLAFQNTVIDWVKKHRLHHRYSDTDADPHNATRGFFYSHVGWLLVKRHEEVRRREKLIDMSDIYDNPVLTFQKKYAVPFIGTLTFVLPTLIPMYFFGETFWTAWHLTVLRYILNLNGTFLVNSAAHMFGNKPYEEHIKPSQNLFVSFVSFGEGFHNYHHVFPWDYRTAELGNNYLNLTTKFIDFFAWLGWAYDRKTIPDDLIRSRSKRTGDGTNSWGFSKTE</sequence>
<evidence type="ECO:0000256" key="2">
    <source>
        <dbReference type="ARBA" id="ARBA00009295"/>
    </source>
</evidence>
<keyword evidence="9" id="KW-0408">Iron</keyword>
<proteinExistence type="inferred from homology"/>
<feature type="transmembrane region" description="Helical" evidence="14">
    <location>
        <begin position="148"/>
        <end position="169"/>
    </location>
</feature>
<dbReference type="Proteomes" id="UP000007151">
    <property type="component" value="Unassembled WGS sequence"/>
</dbReference>
<keyword evidence="3 13" id="KW-0444">Lipid biosynthesis</keyword>
<evidence type="ECO:0000256" key="7">
    <source>
        <dbReference type="ARBA" id="ARBA00022989"/>
    </source>
</evidence>
<feature type="transmembrane region" description="Helical" evidence="14">
    <location>
        <begin position="290"/>
        <end position="311"/>
    </location>
</feature>
<accession>A0A212FJD3</accession>
<dbReference type="Pfam" id="PF00487">
    <property type="entry name" value="FA_desaturase"/>
    <property type="match status" value="1"/>
</dbReference>
<evidence type="ECO:0000256" key="6">
    <source>
        <dbReference type="ARBA" id="ARBA00022832"/>
    </source>
</evidence>
<feature type="domain" description="Fatty acid desaturase" evidence="15">
    <location>
        <begin position="174"/>
        <end position="377"/>
    </location>
</feature>
<dbReference type="InterPro" id="IPR001522">
    <property type="entry name" value="FADS-1_CS"/>
</dbReference>
<dbReference type="PRINTS" id="PR00075">
    <property type="entry name" value="FACDDSATRASE"/>
</dbReference>
<keyword evidence="4 13" id="KW-0812">Transmembrane</keyword>
<evidence type="ECO:0000256" key="11">
    <source>
        <dbReference type="ARBA" id="ARBA00023136"/>
    </source>
</evidence>
<evidence type="ECO:0000313" key="16">
    <source>
        <dbReference type="EMBL" id="OWR53845.1"/>
    </source>
</evidence>
<dbReference type="EMBL" id="AGBW02008279">
    <property type="protein sequence ID" value="OWR53845.1"/>
    <property type="molecule type" value="Genomic_DNA"/>
</dbReference>
<dbReference type="STRING" id="278856.A0A212FJD3"/>
<dbReference type="GO" id="GO:0006636">
    <property type="term" value="P:unsaturated fatty acid biosynthetic process"/>
    <property type="evidence" value="ECO:0007669"/>
    <property type="project" value="TreeGrafter"/>
</dbReference>
<dbReference type="InterPro" id="IPR005804">
    <property type="entry name" value="FA_desaturase_dom"/>
</dbReference>
<comment type="similarity">
    <text evidence="2 13">Belongs to the fatty acid desaturase type 1 family.</text>
</comment>
<evidence type="ECO:0000256" key="13">
    <source>
        <dbReference type="RuleBase" id="RU000581"/>
    </source>
</evidence>
<evidence type="ECO:0000256" key="12">
    <source>
        <dbReference type="ARBA" id="ARBA00023160"/>
    </source>
</evidence>
<evidence type="ECO:0000256" key="9">
    <source>
        <dbReference type="ARBA" id="ARBA00023004"/>
    </source>
</evidence>
<comment type="subcellular location">
    <subcellularLocation>
        <location evidence="1">Membrane</location>
        <topology evidence="1">Multi-pass membrane protein</topology>
    </subcellularLocation>
</comment>
<dbReference type="PROSITE" id="PS00476">
    <property type="entry name" value="FATTY_ACID_DESATUR_1"/>
    <property type="match status" value="1"/>
</dbReference>
<name>A0A212FJD3_DANPL</name>
<dbReference type="AlphaFoldDB" id="A0A212FJD3"/>
<comment type="domain">
    <text evidence="13">The histidine box domains are involved in binding the catalytic metal ions.</text>
</comment>
<keyword evidence="8 13" id="KW-0560">Oxidoreductase</keyword>
<dbReference type="GO" id="GO:0005506">
    <property type="term" value="F:iron ion binding"/>
    <property type="evidence" value="ECO:0007669"/>
    <property type="project" value="TreeGrafter"/>
</dbReference>
<keyword evidence="7 14" id="KW-1133">Transmembrane helix</keyword>
<organism evidence="16 17">
    <name type="scientific">Danaus plexippus plexippus</name>
    <dbReference type="NCBI Taxonomy" id="278856"/>
    <lineage>
        <taxon>Eukaryota</taxon>
        <taxon>Metazoa</taxon>
        <taxon>Ecdysozoa</taxon>
        <taxon>Arthropoda</taxon>
        <taxon>Hexapoda</taxon>
        <taxon>Insecta</taxon>
        <taxon>Pterygota</taxon>
        <taxon>Neoptera</taxon>
        <taxon>Endopterygota</taxon>
        <taxon>Lepidoptera</taxon>
        <taxon>Glossata</taxon>
        <taxon>Ditrysia</taxon>
        <taxon>Papilionoidea</taxon>
        <taxon>Nymphalidae</taxon>
        <taxon>Danainae</taxon>
        <taxon>Danaini</taxon>
        <taxon>Danaina</taxon>
        <taxon>Danaus</taxon>
        <taxon>Danaus</taxon>
    </lineage>
</organism>
<dbReference type="PANTHER" id="PTHR11351:SF31">
    <property type="entry name" value="DESATURASE 1, ISOFORM A-RELATED"/>
    <property type="match status" value="1"/>
</dbReference>
<keyword evidence="6" id="KW-0276">Fatty acid metabolism</keyword>
<evidence type="ECO:0000313" key="17">
    <source>
        <dbReference type="Proteomes" id="UP000007151"/>
    </source>
</evidence>
<dbReference type="GO" id="GO:0004768">
    <property type="term" value="F:stearoyl-CoA 9-desaturase activity"/>
    <property type="evidence" value="ECO:0007669"/>
    <property type="project" value="TreeGrafter"/>
</dbReference>
<dbReference type="InterPro" id="IPR015876">
    <property type="entry name" value="Acyl-CoA_DS"/>
</dbReference>
<dbReference type="eggNOG" id="KOG1600">
    <property type="taxonomic scope" value="Eukaryota"/>
</dbReference>
<keyword evidence="12 13" id="KW-0275">Fatty acid biosynthesis</keyword>
<evidence type="ECO:0000256" key="8">
    <source>
        <dbReference type="ARBA" id="ARBA00023002"/>
    </source>
</evidence>
<keyword evidence="5" id="KW-0479">Metal-binding</keyword>
<keyword evidence="11 14" id="KW-0472">Membrane</keyword>
<evidence type="ECO:0000256" key="4">
    <source>
        <dbReference type="ARBA" id="ARBA00022692"/>
    </source>
</evidence>
<evidence type="ECO:0000256" key="10">
    <source>
        <dbReference type="ARBA" id="ARBA00023098"/>
    </source>
</evidence>
<comment type="caution">
    <text evidence="16">The sequence shown here is derived from an EMBL/GenBank/DDBJ whole genome shotgun (WGS) entry which is preliminary data.</text>
</comment>
<protein>
    <submittedName>
        <fullName evidence="16">Acyl-CoA Delta</fullName>
    </submittedName>
</protein>
<dbReference type="PANTHER" id="PTHR11351">
    <property type="entry name" value="ACYL-COA DESATURASE"/>
    <property type="match status" value="1"/>
</dbReference>
<evidence type="ECO:0000256" key="1">
    <source>
        <dbReference type="ARBA" id="ARBA00004141"/>
    </source>
</evidence>
<keyword evidence="10" id="KW-0443">Lipid metabolism</keyword>
<evidence type="ECO:0000256" key="3">
    <source>
        <dbReference type="ARBA" id="ARBA00022516"/>
    </source>
</evidence>
<keyword evidence="17" id="KW-1185">Reference proteome</keyword>
<evidence type="ECO:0000256" key="14">
    <source>
        <dbReference type="SAM" id="Phobius"/>
    </source>
</evidence>
<dbReference type="KEGG" id="dpl:KGM_200588"/>
<evidence type="ECO:0000259" key="15">
    <source>
        <dbReference type="Pfam" id="PF00487"/>
    </source>
</evidence>
<comment type="cofactor">
    <cofactor evidence="13">
        <name>Fe(2+)</name>
        <dbReference type="ChEBI" id="CHEBI:29033"/>
    </cofactor>
</comment>
<feature type="transmembrane region" description="Helical" evidence="14">
    <location>
        <begin position="175"/>
        <end position="196"/>
    </location>
</feature>
<evidence type="ECO:0000256" key="5">
    <source>
        <dbReference type="ARBA" id="ARBA00022723"/>
    </source>
</evidence>
<dbReference type="InParanoid" id="A0A212FJD3"/>
<gene>
    <name evidence="16" type="ORF">KGM_200588</name>
</gene>
<dbReference type="GO" id="GO:0005789">
    <property type="term" value="C:endoplasmic reticulum membrane"/>
    <property type="evidence" value="ECO:0007669"/>
    <property type="project" value="TreeGrafter"/>
</dbReference>